<proteinExistence type="predicted"/>
<accession>A0A7I8K0W1</accession>
<dbReference type="Proteomes" id="UP000663760">
    <property type="component" value="Chromosome 1"/>
</dbReference>
<dbReference type="EMBL" id="LR746264">
    <property type="protein sequence ID" value="CAA7389154.1"/>
    <property type="molecule type" value="Genomic_DNA"/>
</dbReference>
<evidence type="ECO:0000313" key="2">
    <source>
        <dbReference type="Proteomes" id="UP000663760"/>
    </source>
</evidence>
<protein>
    <submittedName>
        <fullName evidence="1">Uncharacterized protein</fullName>
    </submittedName>
</protein>
<name>A0A7I8K0W1_SPIIN</name>
<dbReference type="AlphaFoldDB" id="A0A7I8K0W1"/>
<organism evidence="1 2">
    <name type="scientific">Spirodela intermedia</name>
    <name type="common">Intermediate duckweed</name>
    <dbReference type="NCBI Taxonomy" id="51605"/>
    <lineage>
        <taxon>Eukaryota</taxon>
        <taxon>Viridiplantae</taxon>
        <taxon>Streptophyta</taxon>
        <taxon>Embryophyta</taxon>
        <taxon>Tracheophyta</taxon>
        <taxon>Spermatophyta</taxon>
        <taxon>Magnoliopsida</taxon>
        <taxon>Liliopsida</taxon>
        <taxon>Araceae</taxon>
        <taxon>Lemnoideae</taxon>
        <taxon>Spirodela</taxon>
    </lineage>
</organism>
<keyword evidence="2" id="KW-1185">Reference proteome</keyword>
<gene>
    <name evidence="1" type="ORF">SI8410_01001253</name>
</gene>
<evidence type="ECO:0000313" key="1">
    <source>
        <dbReference type="EMBL" id="CAA7389154.1"/>
    </source>
</evidence>
<sequence>MTMVEESGVQGGDRKMGCVLGNFILKSTRQEKALHRIYF</sequence>
<reference evidence="1" key="1">
    <citation type="submission" date="2020-02" db="EMBL/GenBank/DDBJ databases">
        <authorList>
            <person name="Scholz U."/>
            <person name="Mascher M."/>
            <person name="Fiebig A."/>
        </authorList>
    </citation>
    <scope>NUCLEOTIDE SEQUENCE</scope>
</reference>